<evidence type="ECO:0000313" key="3">
    <source>
        <dbReference type="Proteomes" id="UP001610335"/>
    </source>
</evidence>
<proteinExistence type="predicted"/>
<evidence type="ECO:0000256" key="1">
    <source>
        <dbReference type="SAM" id="MobiDB-lite"/>
    </source>
</evidence>
<protein>
    <submittedName>
        <fullName evidence="2">Uncharacterized protein</fullName>
    </submittedName>
</protein>
<feature type="compositionally biased region" description="Polar residues" evidence="1">
    <location>
        <begin position="118"/>
        <end position="133"/>
    </location>
</feature>
<feature type="region of interest" description="Disordered" evidence="1">
    <location>
        <begin position="1"/>
        <end position="167"/>
    </location>
</feature>
<dbReference type="EMBL" id="JBFXLS010000222">
    <property type="protein sequence ID" value="KAL2811734.1"/>
    <property type="molecule type" value="Genomic_DNA"/>
</dbReference>
<organism evidence="2 3">
    <name type="scientific">Aspergillus cavernicola</name>
    <dbReference type="NCBI Taxonomy" id="176166"/>
    <lineage>
        <taxon>Eukaryota</taxon>
        <taxon>Fungi</taxon>
        <taxon>Dikarya</taxon>
        <taxon>Ascomycota</taxon>
        <taxon>Pezizomycotina</taxon>
        <taxon>Eurotiomycetes</taxon>
        <taxon>Eurotiomycetidae</taxon>
        <taxon>Eurotiales</taxon>
        <taxon>Aspergillaceae</taxon>
        <taxon>Aspergillus</taxon>
        <taxon>Aspergillus subgen. Nidulantes</taxon>
    </lineage>
</organism>
<reference evidence="2 3" key="1">
    <citation type="submission" date="2024-07" db="EMBL/GenBank/DDBJ databases">
        <title>Section-level genome sequencing and comparative genomics of Aspergillus sections Usti and Cavernicolus.</title>
        <authorList>
            <consortium name="Lawrence Berkeley National Laboratory"/>
            <person name="Nybo J.L."/>
            <person name="Vesth T.C."/>
            <person name="Theobald S."/>
            <person name="Frisvad J.C."/>
            <person name="Larsen T.O."/>
            <person name="Kjaerboelling I."/>
            <person name="Rothschild-Mancinelli K."/>
            <person name="Lyhne E.K."/>
            <person name="Kogle M.E."/>
            <person name="Barry K."/>
            <person name="Clum A."/>
            <person name="Na H."/>
            <person name="Ledsgaard L."/>
            <person name="Lin J."/>
            <person name="Lipzen A."/>
            <person name="Kuo A."/>
            <person name="Riley R."/>
            <person name="Mondo S."/>
            <person name="LaButti K."/>
            <person name="Haridas S."/>
            <person name="Pangalinan J."/>
            <person name="Salamov A.A."/>
            <person name="Simmons B.A."/>
            <person name="Magnuson J.K."/>
            <person name="Chen J."/>
            <person name="Drula E."/>
            <person name="Henrissat B."/>
            <person name="Wiebenga A."/>
            <person name="Lubbers R.J."/>
            <person name="Gomes A.C."/>
            <person name="Makela M.R."/>
            <person name="Stajich J."/>
            <person name="Grigoriev I.V."/>
            <person name="Mortensen U.H."/>
            <person name="De vries R.P."/>
            <person name="Baker S.E."/>
            <person name="Andersen M.R."/>
        </authorList>
    </citation>
    <scope>NUCLEOTIDE SEQUENCE [LARGE SCALE GENOMIC DNA]</scope>
    <source>
        <strain evidence="2 3">CBS 600.67</strain>
    </source>
</reference>
<dbReference type="Proteomes" id="UP001610335">
    <property type="component" value="Unassembled WGS sequence"/>
</dbReference>
<feature type="compositionally biased region" description="Basic residues" evidence="1">
    <location>
        <begin position="157"/>
        <end position="167"/>
    </location>
</feature>
<accession>A0ABR4H8E2</accession>
<feature type="compositionally biased region" description="Low complexity" evidence="1">
    <location>
        <begin position="100"/>
        <end position="117"/>
    </location>
</feature>
<name>A0ABR4H8E2_9EURO</name>
<comment type="caution">
    <text evidence="2">The sequence shown here is derived from an EMBL/GenBank/DDBJ whole genome shotgun (WGS) entry which is preliminary data.</text>
</comment>
<feature type="compositionally biased region" description="Polar residues" evidence="1">
    <location>
        <begin position="64"/>
        <end position="75"/>
    </location>
</feature>
<sequence>MVKLGRFIDLNEFKTHRRFQSPPQREVTGAKRKQDASFPQDSMSKRQSRGTSIGQPRGVPDPSPQASDTPAETSPSFPPTGRDAIIDGRNRAPTVDLLVSPSRSDISVPSSASSQSSGNTTPVTENSNSNSHDLSLEHEPGRIAGADDDGEEAGLHPSKRRRILSSHSRRQSVRLIGVLFQGTLMADFISSNRRL</sequence>
<gene>
    <name evidence="2" type="ORF">BDW59DRAFT_54126</name>
</gene>
<evidence type="ECO:0000313" key="2">
    <source>
        <dbReference type="EMBL" id="KAL2811734.1"/>
    </source>
</evidence>
<keyword evidence="3" id="KW-1185">Reference proteome</keyword>